<dbReference type="AlphaFoldDB" id="A0A6G1PVI5"/>
<accession>A0A6G1PVI5</accession>
<reference evidence="1 2" key="1">
    <citation type="submission" date="2019-02" db="EMBL/GenBank/DDBJ databases">
        <title>Opniocepnalus argus genome.</title>
        <authorList>
            <person name="Zhou C."/>
            <person name="Xiao S."/>
        </authorList>
    </citation>
    <scope>NUCLEOTIDE SEQUENCE [LARGE SCALE GENOMIC DNA]</scope>
    <source>
        <strain evidence="1">OARG1902GOOAL</strain>
        <tissue evidence="1">Muscle</tissue>
    </source>
</reference>
<dbReference type="Proteomes" id="UP000503349">
    <property type="component" value="Chromosome 9"/>
</dbReference>
<reference evidence="2" key="2">
    <citation type="submission" date="2019-02" db="EMBL/GenBank/DDBJ databases">
        <title>Opniocepnalus argus Var Kimnra genome.</title>
        <authorList>
            <person name="Zhou C."/>
            <person name="Xiao S."/>
        </authorList>
    </citation>
    <scope>NUCLEOTIDE SEQUENCE [LARGE SCALE GENOMIC DNA]</scope>
</reference>
<protein>
    <submittedName>
        <fullName evidence="1">Uncharacterized protein</fullName>
    </submittedName>
</protein>
<evidence type="ECO:0000313" key="2">
    <source>
        <dbReference type="Proteomes" id="UP000503349"/>
    </source>
</evidence>
<proteinExistence type="predicted"/>
<keyword evidence="2" id="KW-1185">Reference proteome</keyword>
<name>A0A6G1PVI5_CHAAH</name>
<organism evidence="1 2">
    <name type="scientific">Channa argus</name>
    <name type="common">Northern snakehead</name>
    <name type="synonym">Ophicephalus argus</name>
    <dbReference type="NCBI Taxonomy" id="215402"/>
    <lineage>
        <taxon>Eukaryota</taxon>
        <taxon>Metazoa</taxon>
        <taxon>Chordata</taxon>
        <taxon>Craniata</taxon>
        <taxon>Vertebrata</taxon>
        <taxon>Euteleostomi</taxon>
        <taxon>Actinopterygii</taxon>
        <taxon>Neopterygii</taxon>
        <taxon>Teleostei</taxon>
        <taxon>Neoteleostei</taxon>
        <taxon>Acanthomorphata</taxon>
        <taxon>Anabantaria</taxon>
        <taxon>Anabantiformes</taxon>
        <taxon>Channoidei</taxon>
        <taxon>Channidae</taxon>
        <taxon>Channa</taxon>
    </lineage>
</organism>
<evidence type="ECO:0000313" key="1">
    <source>
        <dbReference type="EMBL" id="KAF3694193.1"/>
    </source>
</evidence>
<dbReference type="EMBL" id="CM015720">
    <property type="protein sequence ID" value="KAF3694193.1"/>
    <property type="molecule type" value="Genomic_DNA"/>
</dbReference>
<sequence>MSSGGIFPLDVVFIQWEGQSEQKVREKSCQIKNCNRKRSAAQQASVLAVGYSVTAVHSPNYAWA</sequence>
<gene>
    <name evidence="1" type="ORF">EXN66_Car009869</name>
</gene>